<keyword evidence="4 6" id="KW-1133">Transmembrane helix</keyword>
<evidence type="ECO:0000313" key="8">
    <source>
        <dbReference type="EMBL" id="PSN89107.1"/>
    </source>
</evidence>
<evidence type="ECO:0000256" key="3">
    <source>
        <dbReference type="ARBA" id="ARBA00022692"/>
    </source>
</evidence>
<gene>
    <name evidence="8" type="ORF">B9Q03_08765</name>
</gene>
<dbReference type="AlphaFoldDB" id="A0A2R6ARU4"/>
<accession>A0A2R6ARU4</accession>
<feature type="transmembrane region" description="Helical" evidence="6">
    <location>
        <begin position="218"/>
        <end position="237"/>
    </location>
</feature>
<dbReference type="PANTHER" id="PTHR32322">
    <property type="entry name" value="INNER MEMBRANE TRANSPORTER"/>
    <property type="match status" value="1"/>
</dbReference>
<feature type="transmembrane region" description="Helical" evidence="6">
    <location>
        <begin position="106"/>
        <end position="124"/>
    </location>
</feature>
<evidence type="ECO:0000256" key="5">
    <source>
        <dbReference type="ARBA" id="ARBA00023136"/>
    </source>
</evidence>
<proteinExistence type="predicted"/>
<dbReference type="InterPro" id="IPR000620">
    <property type="entry name" value="EamA_dom"/>
</dbReference>
<evidence type="ECO:0000256" key="2">
    <source>
        <dbReference type="ARBA" id="ARBA00022475"/>
    </source>
</evidence>
<dbReference type="Proteomes" id="UP000240322">
    <property type="component" value="Unassembled WGS sequence"/>
</dbReference>
<evidence type="ECO:0000313" key="9">
    <source>
        <dbReference type="Proteomes" id="UP000240322"/>
    </source>
</evidence>
<comment type="caution">
    <text evidence="8">The sequence shown here is derived from an EMBL/GenBank/DDBJ whole genome shotgun (WGS) entry which is preliminary data.</text>
</comment>
<feature type="transmembrane region" description="Helical" evidence="6">
    <location>
        <begin position="77"/>
        <end position="94"/>
    </location>
</feature>
<dbReference type="GO" id="GO:0005886">
    <property type="term" value="C:plasma membrane"/>
    <property type="evidence" value="ECO:0007669"/>
    <property type="project" value="UniProtKB-SubCell"/>
</dbReference>
<feature type="transmembrane region" description="Helical" evidence="6">
    <location>
        <begin position="20"/>
        <end position="41"/>
    </location>
</feature>
<dbReference type="InterPro" id="IPR037185">
    <property type="entry name" value="EmrE-like"/>
</dbReference>
<name>A0A2R6ARU4_9ARCH</name>
<dbReference type="PANTHER" id="PTHR32322:SF18">
    <property type="entry name" value="S-ADENOSYLMETHIONINE_S-ADENOSYLHOMOCYSTEINE TRANSPORTER"/>
    <property type="match status" value="1"/>
</dbReference>
<dbReference type="InterPro" id="IPR050638">
    <property type="entry name" value="AA-Vitamin_Transporters"/>
</dbReference>
<protein>
    <submittedName>
        <fullName evidence="8">Transporter</fullName>
    </submittedName>
</protein>
<evidence type="ECO:0000256" key="4">
    <source>
        <dbReference type="ARBA" id="ARBA00022989"/>
    </source>
</evidence>
<feature type="transmembrane region" description="Helical" evidence="6">
    <location>
        <begin position="53"/>
        <end position="71"/>
    </location>
</feature>
<dbReference type="SUPFAM" id="SSF103481">
    <property type="entry name" value="Multidrug resistance efflux transporter EmrE"/>
    <property type="match status" value="1"/>
</dbReference>
<keyword evidence="2" id="KW-1003">Cell membrane</keyword>
<feature type="transmembrane region" description="Helical" evidence="6">
    <location>
        <begin position="160"/>
        <end position="181"/>
    </location>
</feature>
<keyword evidence="3 6" id="KW-0812">Transmembrane</keyword>
<feature type="domain" description="EamA" evidence="7">
    <location>
        <begin position="5"/>
        <end position="120"/>
    </location>
</feature>
<organism evidence="8 9">
    <name type="scientific">Candidatus Marsarchaeota G2 archaeon OSP_D</name>
    <dbReference type="NCBI Taxonomy" id="1978157"/>
    <lineage>
        <taxon>Archaea</taxon>
        <taxon>Candidatus Marsarchaeota</taxon>
        <taxon>Candidatus Marsarchaeota group 2</taxon>
    </lineage>
</organism>
<evidence type="ECO:0000256" key="1">
    <source>
        <dbReference type="ARBA" id="ARBA00004651"/>
    </source>
</evidence>
<comment type="subcellular location">
    <subcellularLocation>
        <location evidence="1">Cell membrane</location>
        <topology evidence="1">Multi-pass membrane protein</topology>
    </subcellularLocation>
</comment>
<dbReference type="EMBL" id="NEXE01000104">
    <property type="protein sequence ID" value="PSN89107.1"/>
    <property type="molecule type" value="Genomic_DNA"/>
</dbReference>
<reference evidence="8 9" key="1">
    <citation type="submission" date="2017-04" db="EMBL/GenBank/DDBJ databases">
        <title>Novel microbial lineages endemic to geothermal iron-oxide mats fill important gaps in the evolutionary history of Archaea.</title>
        <authorList>
            <person name="Jay Z.J."/>
            <person name="Beam J.P."/>
            <person name="Dlakic M."/>
            <person name="Rusch D.B."/>
            <person name="Kozubal M.A."/>
            <person name="Inskeep W.P."/>
        </authorList>
    </citation>
    <scope>NUCLEOTIDE SEQUENCE [LARGE SCALE GENOMIC DNA]</scope>
    <source>
        <strain evidence="8">OSP_D</strain>
    </source>
</reference>
<sequence length="265" mass="28407">MVPLVLAWGLAYPLIKLVSTSVSPIIISWFRVGVGAIFFLAAGRGLSVGVKQFVNGVIYFVIFMLLLNVGTSVSSSPGLAAVMMYTQPVFVIVIERALGTKLSSRTILGVILGFLGVLVSAASVSFDLGILLTLMGGAVWAVGTIYYARNLEKENVLKLNAFMSVSALPIMLALTPFDYYFEFSVKIIILLFILSVLAQALAYYLWFNVIRELGSVRASAGSLVTPVVAYGASYLILRTIPTPLEVVGSAITLLGVYLALSSKSF</sequence>
<dbReference type="Pfam" id="PF00892">
    <property type="entry name" value="EamA"/>
    <property type="match status" value="2"/>
</dbReference>
<feature type="transmembrane region" description="Helical" evidence="6">
    <location>
        <begin position="243"/>
        <end position="260"/>
    </location>
</feature>
<feature type="transmembrane region" description="Helical" evidence="6">
    <location>
        <begin position="130"/>
        <end position="148"/>
    </location>
</feature>
<keyword evidence="5 6" id="KW-0472">Membrane</keyword>
<feature type="transmembrane region" description="Helical" evidence="6">
    <location>
        <begin position="187"/>
        <end position="206"/>
    </location>
</feature>
<evidence type="ECO:0000256" key="6">
    <source>
        <dbReference type="SAM" id="Phobius"/>
    </source>
</evidence>
<evidence type="ECO:0000259" key="7">
    <source>
        <dbReference type="Pfam" id="PF00892"/>
    </source>
</evidence>
<feature type="domain" description="EamA" evidence="7">
    <location>
        <begin position="128"/>
        <end position="260"/>
    </location>
</feature>